<sequence length="48" mass="5931">MHFSIKFIVSQMLLNVKFYSYYLIYNCLKNHDMVHIDTINNFLCNYDY</sequence>
<dbReference type="EMBL" id="MH046811">
    <property type="protein sequence ID" value="UFX99781.1"/>
    <property type="molecule type" value="Genomic_DNA"/>
</dbReference>
<organism evidence="1">
    <name type="scientific">Megavirus baoshan</name>
    <dbReference type="NCBI Taxonomy" id="2496520"/>
    <lineage>
        <taxon>Viruses</taxon>
        <taxon>Varidnaviria</taxon>
        <taxon>Bamfordvirae</taxon>
        <taxon>Nucleocytoviricota</taxon>
        <taxon>Megaviricetes</taxon>
        <taxon>Imitervirales</taxon>
        <taxon>Mimiviridae</taxon>
        <taxon>Megamimivirinae</taxon>
        <taxon>Megavirus</taxon>
        <taxon>Megavirus baoshanense</taxon>
    </lineage>
</organism>
<reference evidence="1" key="1">
    <citation type="submission" date="2018-03" db="EMBL/GenBank/DDBJ databases">
        <title>Draft genome sequences of Megaviruse, new member of the family Mimiviridae isolated from water in Shanghai, China.</title>
        <authorList>
            <person name="Xia Y."/>
        </authorList>
    </citation>
    <scope>NUCLEOTIDE SEQUENCE</scope>
    <source>
        <strain evidence="1">SH</strain>
    </source>
</reference>
<gene>
    <name evidence="1" type="ORF">Mb0273</name>
</gene>
<name>A0A8K1T0W5_9VIRU</name>
<accession>A0A8K1T0W5</accession>
<protein>
    <submittedName>
        <fullName evidence="1">Uncharacterized protein</fullName>
    </submittedName>
</protein>
<proteinExistence type="predicted"/>
<evidence type="ECO:0000313" key="1">
    <source>
        <dbReference type="EMBL" id="UFX99781.1"/>
    </source>
</evidence>